<evidence type="ECO:0000256" key="4">
    <source>
        <dbReference type="ARBA" id="ARBA00023163"/>
    </source>
</evidence>
<dbReference type="Pfam" id="PF04542">
    <property type="entry name" value="Sigma70_r2"/>
    <property type="match status" value="1"/>
</dbReference>
<feature type="domain" description="RNA polymerase sigma-70 region 2" evidence="5">
    <location>
        <begin position="26"/>
        <end position="89"/>
    </location>
</feature>
<organism evidence="7 8">
    <name type="scientific">Sphingobacterium bovistauri</name>
    <dbReference type="NCBI Taxonomy" id="2781959"/>
    <lineage>
        <taxon>Bacteria</taxon>
        <taxon>Pseudomonadati</taxon>
        <taxon>Bacteroidota</taxon>
        <taxon>Sphingobacteriia</taxon>
        <taxon>Sphingobacteriales</taxon>
        <taxon>Sphingobacteriaceae</taxon>
        <taxon>Sphingobacterium</taxon>
    </lineage>
</organism>
<keyword evidence="8" id="KW-1185">Reference proteome</keyword>
<dbReference type="NCBIfam" id="TIGR02985">
    <property type="entry name" value="Sig70_bacteroi1"/>
    <property type="match status" value="1"/>
</dbReference>
<sequence length="190" mass="22446">MYSSYSDYDLQVLITKDRNQSAFEELYNRYWDKVFAICNNRLQNVEASEDIIQDVFISLWQHQDLQGVSNMSAYLYQATKFSIIKYLNRISKYDTVDPQDIGFFDRLDGVDLNEMINYKEIQAILMDGVNQLPPQTKLIFQYSRIDQLNSKEIAEKLDISPRTVENQIGKALKVLRKILRNTHNFIFFLF</sequence>
<dbReference type="CDD" id="cd06171">
    <property type="entry name" value="Sigma70_r4"/>
    <property type="match status" value="1"/>
</dbReference>
<evidence type="ECO:0000259" key="5">
    <source>
        <dbReference type="Pfam" id="PF04542"/>
    </source>
</evidence>
<gene>
    <name evidence="7" type="ORF">IPZ78_15885</name>
</gene>
<dbReference type="EMBL" id="JADEYP010000039">
    <property type="protein sequence ID" value="MCA5006621.1"/>
    <property type="molecule type" value="Genomic_DNA"/>
</dbReference>
<dbReference type="InterPro" id="IPR014284">
    <property type="entry name" value="RNA_pol_sigma-70_dom"/>
</dbReference>
<dbReference type="InterPro" id="IPR039425">
    <property type="entry name" value="RNA_pol_sigma-70-like"/>
</dbReference>
<dbReference type="SUPFAM" id="SSF88659">
    <property type="entry name" value="Sigma3 and sigma4 domains of RNA polymerase sigma factors"/>
    <property type="match status" value="1"/>
</dbReference>
<evidence type="ECO:0000256" key="1">
    <source>
        <dbReference type="ARBA" id="ARBA00010641"/>
    </source>
</evidence>
<keyword evidence="3" id="KW-0731">Sigma factor</keyword>
<dbReference type="PANTHER" id="PTHR43133:SF46">
    <property type="entry name" value="RNA POLYMERASE SIGMA-70 FACTOR ECF SUBFAMILY"/>
    <property type="match status" value="1"/>
</dbReference>
<comment type="caution">
    <text evidence="7">The sequence shown here is derived from an EMBL/GenBank/DDBJ whole genome shotgun (WGS) entry which is preliminary data.</text>
</comment>
<evidence type="ECO:0000313" key="8">
    <source>
        <dbReference type="Proteomes" id="UP001165302"/>
    </source>
</evidence>
<keyword evidence="4" id="KW-0804">Transcription</keyword>
<evidence type="ECO:0000256" key="2">
    <source>
        <dbReference type="ARBA" id="ARBA00023015"/>
    </source>
</evidence>
<dbReference type="InterPro" id="IPR007627">
    <property type="entry name" value="RNA_pol_sigma70_r2"/>
</dbReference>
<dbReference type="InterPro" id="IPR014327">
    <property type="entry name" value="RNA_pol_sigma70_bacteroid"/>
</dbReference>
<feature type="domain" description="RNA polymerase sigma factor 70 region 4 type 2" evidence="6">
    <location>
        <begin position="125"/>
        <end position="173"/>
    </location>
</feature>
<comment type="similarity">
    <text evidence="1">Belongs to the sigma-70 factor family. ECF subfamily.</text>
</comment>
<protein>
    <submittedName>
        <fullName evidence="7">RNA polymerase sigma-70 factor</fullName>
    </submittedName>
</protein>
<dbReference type="InterPro" id="IPR036388">
    <property type="entry name" value="WH-like_DNA-bd_sf"/>
</dbReference>
<reference evidence="7" key="1">
    <citation type="submission" date="2020-10" db="EMBL/GenBank/DDBJ databases">
        <authorList>
            <person name="Lu T."/>
            <person name="Wang Q."/>
            <person name="Han X."/>
        </authorList>
    </citation>
    <scope>NUCLEOTIDE SEQUENCE</scope>
    <source>
        <strain evidence="7">WQ 366</strain>
    </source>
</reference>
<name>A0ABS7Z8U9_9SPHI</name>
<dbReference type="NCBIfam" id="TIGR02937">
    <property type="entry name" value="sigma70-ECF"/>
    <property type="match status" value="1"/>
</dbReference>
<evidence type="ECO:0000313" key="7">
    <source>
        <dbReference type="EMBL" id="MCA5006621.1"/>
    </source>
</evidence>
<evidence type="ECO:0000259" key="6">
    <source>
        <dbReference type="Pfam" id="PF08281"/>
    </source>
</evidence>
<accession>A0ABS7Z8U9</accession>
<dbReference type="RefSeq" id="WP_225554980.1">
    <property type="nucleotide sequence ID" value="NZ_JADEYP010000039.1"/>
</dbReference>
<dbReference type="InterPro" id="IPR013324">
    <property type="entry name" value="RNA_pol_sigma_r3/r4-like"/>
</dbReference>
<dbReference type="PANTHER" id="PTHR43133">
    <property type="entry name" value="RNA POLYMERASE ECF-TYPE SIGMA FACTO"/>
    <property type="match status" value="1"/>
</dbReference>
<dbReference type="SUPFAM" id="SSF88946">
    <property type="entry name" value="Sigma2 domain of RNA polymerase sigma factors"/>
    <property type="match status" value="1"/>
</dbReference>
<dbReference type="InterPro" id="IPR013249">
    <property type="entry name" value="RNA_pol_sigma70_r4_t2"/>
</dbReference>
<dbReference type="Pfam" id="PF08281">
    <property type="entry name" value="Sigma70_r4_2"/>
    <property type="match status" value="1"/>
</dbReference>
<dbReference type="Gene3D" id="1.10.10.10">
    <property type="entry name" value="Winged helix-like DNA-binding domain superfamily/Winged helix DNA-binding domain"/>
    <property type="match status" value="1"/>
</dbReference>
<dbReference type="Gene3D" id="1.10.1740.10">
    <property type="match status" value="1"/>
</dbReference>
<dbReference type="Proteomes" id="UP001165302">
    <property type="component" value="Unassembled WGS sequence"/>
</dbReference>
<evidence type="ECO:0000256" key="3">
    <source>
        <dbReference type="ARBA" id="ARBA00023082"/>
    </source>
</evidence>
<keyword evidence="2" id="KW-0805">Transcription regulation</keyword>
<dbReference type="InterPro" id="IPR013325">
    <property type="entry name" value="RNA_pol_sigma_r2"/>
</dbReference>
<proteinExistence type="inferred from homology"/>